<reference evidence="2" key="1">
    <citation type="journal article" date="2022" name="bioRxiv">
        <title>Sequencing and chromosome-scale assembly of the giantPleurodeles waltlgenome.</title>
        <authorList>
            <person name="Brown T."/>
            <person name="Elewa A."/>
            <person name="Iarovenko S."/>
            <person name="Subramanian E."/>
            <person name="Araus A.J."/>
            <person name="Petzold A."/>
            <person name="Susuki M."/>
            <person name="Suzuki K.-i.T."/>
            <person name="Hayashi T."/>
            <person name="Toyoda A."/>
            <person name="Oliveira C."/>
            <person name="Osipova E."/>
            <person name="Leigh N.D."/>
            <person name="Simon A."/>
            <person name="Yun M.H."/>
        </authorList>
    </citation>
    <scope>NUCLEOTIDE SEQUENCE</scope>
    <source>
        <strain evidence="2">20211129_DDA</strain>
        <tissue evidence="2">Liver</tissue>
    </source>
</reference>
<gene>
    <name evidence="2" type="ORF">NDU88_004045</name>
</gene>
<accession>A0AAV7VHP4</accession>
<protein>
    <submittedName>
        <fullName evidence="2">Uncharacterized protein</fullName>
    </submittedName>
</protein>
<comment type="caution">
    <text evidence="2">The sequence shown here is derived from an EMBL/GenBank/DDBJ whole genome shotgun (WGS) entry which is preliminary data.</text>
</comment>
<dbReference type="EMBL" id="JANPWB010000003">
    <property type="protein sequence ID" value="KAJ1200219.1"/>
    <property type="molecule type" value="Genomic_DNA"/>
</dbReference>
<name>A0AAV7VHP4_PLEWA</name>
<proteinExistence type="predicted"/>
<evidence type="ECO:0000313" key="3">
    <source>
        <dbReference type="Proteomes" id="UP001066276"/>
    </source>
</evidence>
<evidence type="ECO:0000313" key="2">
    <source>
        <dbReference type="EMBL" id="KAJ1200219.1"/>
    </source>
</evidence>
<feature type="region of interest" description="Disordered" evidence="1">
    <location>
        <begin position="33"/>
        <end position="66"/>
    </location>
</feature>
<organism evidence="2 3">
    <name type="scientific">Pleurodeles waltl</name>
    <name type="common">Iberian ribbed newt</name>
    <dbReference type="NCBI Taxonomy" id="8319"/>
    <lineage>
        <taxon>Eukaryota</taxon>
        <taxon>Metazoa</taxon>
        <taxon>Chordata</taxon>
        <taxon>Craniata</taxon>
        <taxon>Vertebrata</taxon>
        <taxon>Euteleostomi</taxon>
        <taxon>Amphibia</taxon>
        <taxon>Batrachia</taxon>
        <taxon>Caudata</taxon>
        <taxon>Salamandroidea</taxon>
        <taxon>Salamandridae</taxon>
        <taxon>Pleurodelinae</taxon>
        <taxon>Pleurodeles</taxon>
    </lineage>
</organism>
<keyword evidence="3" id="KW-1185">Reference proteome</keyword>
<dbReference type="Proteomes" id="UP001066276">
    <property type="component" value="Chromosome 2_1"/>
</dbReference>
<sequence length="93" mass="10190">MQLRAARRGFCALPERGEWRVLSGGGPLAVVSGRGPPQAKSAQPRALDARPGGGGVLPGPRRTSPPRLRQCGWRLRLWRRPAGRFEAPWGRDE</sequence>
<dbReference type="AlphaFoldDB" id="A0AAV7VHP4"/>
<evidence type="ECO:0000256" key="1">
    <source>
        <dbReference type="SAM" id="MobiDB-lite"/>
    </source>
</evidence>